<dbReference type="InterPro" id="IPR035986">
    <property type="entry name" value="PKD_dom_sf"/>
</dbReference>
<evidence type="ECO:0008006" key="4">
    <source>
        <dbReference type="Google" id="ProtNLM"/>
    </source>
</evidence>
<evidence type="ECO:0000256" key="1">
    <source>
        <dbReference type="SAM" id="SignalP"/>
    </source>
</evidence>
<dbReference type="OrthoDB" id="3784043at2"/>
<dbReference type="EMBL" id="STGW01000020">
    <property type="protein sequence ID" value="THV08948.1"/>
    <property type="molecule type" value="Genomic_DNA"/>
</dbReference>
<evidence type="ECO:0000313" key="3">
    <source>
        <dbReference type="Proteomes" id="UP000307087"/>
    </source>
</evidence>
<comment type="caution">
    <text evidence="2">The sequence shown here is derived from an EMBL/GenBank/DDBJ whole genome shotgun (WGS) entry which is preliminary data.</text>
</comment>
<organism evidence="2 3">
    <name type="scientific">Nocardioides caeni</name>
    <dbReference type="NCBI Taxonomy" id="574700"/>
    <lineage>
        <taxon>Bacteria</taxon>
        <taxon>Bacillati</taxon>
        <taxon>Actinomycetota</taxon>
        <taxon>Actinomycetes</taxon>
        <taxon>Propionibacteriales</taxon>
        <taxon>Nocardioidaceae</taxon>
        <taxon>Nocardioides</taxon>
    </lineage>
</organism>
<dbReference type="Proteomes" id="UP000307087">
    <property type="component" value="Unassembled WGS sequence"/>
</dbReference>
<accession>A0A4S8MZN9</accession>
<sequence>MSFRPSLVLPPLVVTLLLGGLAPAQAAPDDPVTDLSVTVVQKPGSNDGWEISAAWTANPDATRYSVLIANREDGTSDPGKAFGNKDTAATSATLVSSSLTDGVDYWIAVQPIAPATGDVAVVKFTPPPLDTTAPEGSFQLSRTTAFLSYLGDEEEPASAAFSITQVSVDPDTVSRSVLPGDGSAARDWAADTPFHLTYSRAGKFTPVVRLTDEFGNTSDVALPTVWVRLDDIAPTVRITRPARPGLASSWRVIRGTSSDVGNGVVMVGAFVAQKRGRIWWTYDFSKRRWLEGTSALQRTLAKSRAQPSFTEPTRPGAWRTAAIRGLTRDTLHIEAIAFDADFNVRLMKLNQQVR</sequence>
<dbReference type="SUPFAM" id="SSF49299">
    <property type="entry name" value="PKD domain"/>
    <property type="match status" value="1"/>
</dbReference>
<dbReference type="RefSeq" id="WP_136564334.1">
    <property type="nucleotide sequence ID" value="NZ_STGW01000020.1"/>
</dbReference>
<protein>
    <recommendedName>
        <fullName evidence="4">Fibronectin type-III domain-containing protein</fullName>
    </recommendedName>
</protein>
<keyword evidence="3" id="KW-1185">Reference proteome</keyword>
<gene>
    <name evidence="2" type="ORF">E9934_18215</name>
</gene>
<feature type="chain" id="PRO_5020676566" description="Fibronectin type-III domain-containing protein" evidence="1">
    <location>
        <begin position="27"/>
        <end position="354"/>
    </location>
</feature>
<proteinExistence type="predicted"/>
<dbReference type="AlphaFoldDB" id="A0A4S8MZN9"/>
<reference evidence="2 3" key="1">
    <citation type="journal article" date="2009" name="Int. J. Syst. Evol. Microbiol.">
        <title>Nocardioides caeni sp. nov., isolated from wastewater.</title>
        <authorList>
            <person name="Yoon J.H."/>
            <person name="Kang S.J."/>
            <person name="Park S."/>
            <person name="Kim W."/>
            <person name="Oh T.K."/>
        </authorList>
    </citation>
    <scope>NUCLEOTIDE SEQUENCE [LARGE SCALE GENOMIC DNA]</scope>
    <source>
        <strain evidence="2 3">DSM 23134</strain>
    </source>
</reference>
<keyword evidence="1" id="KW-0732">Signal</keyword>
<evidence type="ECO:0000313" key="2">
    <source>
        <dbReference type="EMBL" id="THV08948.1"/>
    </source>
</evidence>
<name>A0A4S8MZN9_9ACTN</name>
<feature type="signal peptide" evidence="1">
    <location>
        <begin position="1"/>
        <end position="26"/>
    </location>
</feature>